<evidence type="ECO:0000313" key="2">
    <source>
        <dbReference type="EMBL" id="KAL1507851.1"/>
    </source>
</evidence>
<gene>
    <name evidence="2" type="ORF">AB1Y20_007459</name>
</gene>
<comment type="caution">
    <text evidence="2">The sequence shown here is derived from an EMBL/GenBank/DDBJ whole genome shotgun (WGS) entry which is preliminary data.</text>
</comment>
<dbReference type="Proteomes" id="UP001515480">
    <property type="component" value="Unassembled WGS sequence"/>
</dbReference>
<reference evidence="2 3" key="1">
    <citation type="journal article" date="2024" name="Science">
        <title>Giant polyketide synthase enzymes in the biosynthesis of giant marine polyether toxins.</title>
        <authorList>
            <person name="Fallon T.R."/>
            <person name="Shende V.V."/>
            <person name="Wierzbicki I.H."/>
            <person name="Pendleton A.L."/>
            <person name="Watervoot N.F."/>
            <person name="Auber R.P."/>
            <person name="Gonzalez D.J."/>
            <person name="Wisecaver J.H."/>
            <person name="Moore B.S."/>
        </authorList>
    </citation>
    <scope>NUCLEOTIDE SEQUENCE [LARGE SCALE GENOMIC DNA]</scope>
    <source>
        <strain evidence="2 3">12B1</strain>
    </source>
</reference>
<feature type="compositionally biased region" description="Basic and acidic residues" evidence="1">
    <location>
        <begin position="111"/>
        <end position="127"/>
    </location>
</feature>
<evidence type="ECO:0000256" key="1">
    <source>
        <dbReference type="SAM" id="MobiDB-lite"/>
    </source>
</evidence>
<dbReference type="AlphaFoldDB" id="A0AB34IUX5"/>
<proteinExistence type="predicted"/>
<dbReference type="EMBL" id="JBGBPQ010000017">
    <property type="protein sequence ID" value="KAL1507851.1"/>
    <property type="molecule type" value="Genomic_DNA"/>
</dbReference>
<keyword evidence="3" id="KW-1185">Reference proteome</keyword>
<feature type="region of interest" description="Disordered" evidence="1">
    <location>
        <begin position="107"/>
        <end position="127"/>
    </location>
</feature>
<sequence length="159" mass="18233">MCSVGRHMLDVPMFVTPERLHSEETRSGVGAPSTSDYRFDNSVWTMSSLPTIDNTPCPIDEIESAKLGREASYDSSDDEWNDPARLVRERKPYWAPSLRRRILSSRIGQQNKDEGQHMVKDDQDMDRDHSPLEARQAMLAKTHNHSMLIPTEIIFVLSY</sequence>
<organism evidence="2 3">
    <name type="scientific">Prymnesium parvum</name>
    <name type="common">Toxic golden alga</name>
    <dbReference type="NCBI Taxonomy" id="97485"/>
    <lineage>
        <taxon>Eukaryota</taxon>
        <taxon>Haptista</taxon>
        <taxon>Haptophyta</taxon>
        <taxon>Prymnesiophyceae</taxon>
        <taxon>Prymnesiales</taxon>
        <taxon>Prymnesiaceae</taxon>
        <taxon>Prymnesium</taxon>
    </lineage>
</organism>
<accession>A0AB34IUX5</accession>
<name>A0AB34IUX5_PRYPA</name>
<evidence type="ECO:0000313" key="3">
    <source>
        <dbReference type="Proteomes" id="UP001515480"/>
    </source>
</evidence>
<protein>
    <submittedName>
        <fullName evidence="2">Uncharacterized protein</fullName>
    </submittedName>
</protein>